<dbReference type="PANTHER" id="PTHR12995:SF4">
    <property type="entry name" value="FI21814P1"/>
    <property type="match status" value="1"/>
</dbReference>
<dbReference type="Proteomes" id="UP000285301">
    <property type="component" value="Unassembled WGS sequence"/>
</dbReference>
<evidence type="ECO:0000313" key="7">
    <source>
        <dbReference type="EMBL" id="RWS17170.1"/>
    </source>
</evidence>
<proteinExistence type="inferred from homology"/>
<name>A0A443RPF2_9ACAR</name>
<reference evidence="8 9" key="1">
    <citation type="journal article" date="2018" name="Gigascience">
        <title>Genomes of trombidid mites reveal novel predicted allergens and laterally-transferred genes associated with secondary metabolism.</title>
        <authorList>
            <person name="Dong X."/>
            <person name="Chaisiri K."/>
            <person name="Xia D."/>
            <person name="Armstrong S.D."/>
            <person name="Fang Y."/>
            <person name="Donnelly M.J."/>
            <person name="Kadowaki T."/>
            <person name="McGarry J.W."/>
            <person name="Darby A.C."/>
            <person name="Makepeace B.L."/>
        </authorList>
    </citation>
    <scope>NUCLEOTIDE SEQUENCE [LARGE SCALE GENOMIC DNA]</scope>
    <source>
        <strain evidence="8">UoL-WK</strain>
    </source>
</reference>
<gene>
    <name evidence="7" type="ORF">B4U79_01939</name>
    <name evidence="8" type="ORF">B4U79_15743</name>
</gene>
<feature type="transmembrane region" description="Helical" evidence="6">
    <location>
        <begin position="186"/>
        <end position="206"/>
    </location>
</feature>
<dbReference type="InterPro" id="IPR019397">
    <property type="entry name" value="Uncharacterised_TMEM39"/>
</dbReference>
<dbReference type="PANTHER" id="PTHR12995">
    <property type="entry name" value="FI21814P1"/>
    <property type="match status" value="1"/>
</dbReference>
<dbReference type="STRING" id="1965070.A0A443RPF2"/>
<organism evidence="8 9">
    <name type="scientific">Dinothrombium tinctorium</name>
    <dbReference type="NCBI Taxonomy" id="1965070"/>
    <lineage>
        <taxon>Eukaryota</taxon>
        <taxon>Metazoa</taxon>
        <taxon>Ecdysozoa</taxon>
        <taxon>Arthropoda</taxon>
        <taxon>Chelicerata</taxon>
        <taxon>Arachnida</taxon>
        <taxon>Acari</taxon>
        <taxon>Acariformes</taxon>
        <taxon>Trombidiformes</taxon>
        <taxon>Prostigmata</taxon>
        <taxon>Anystina</taxon>
        <taxon>Parasitengona</taxon>
        <taxon>Trombidioidea</taxon>
        <taxon>Trombidiidae</taxon>
        <taxon>Dinothrombium</taxon>
    </lineage>
</organism>
<evidence type="ECO:0000256" key="2">
    <source>
        <dbReference type="ARBA" id="ARBA00010737"/>
    </source>
</evidence>
<protein>
    <submittedName>
        <fullName evidence="8">Transmembrane protein 39A-A-like protein</fullName>
    </submittedName>
</protein>
<feature type="transmembrane region" description="Helical" evidence="6">
    <location>
        <begin position="154"/>
        <end position="180"/>
    </location>
</feature>
<accession>A0A443RPF2</accession>
<sequence>MGKSNKLFLLMPNHRRNASKLISSNKGSFEERNTLVYDTANNNQISSPKHVALPKFPPENELVFETQAMVLFIISMLTQYLNLYPTVWWMTQSNVNTALNFHLIDLNVMQSSTLFIARTFIQHCAHSVMSLCRPILKHVSHQITPFLPEILRTFYVYASSIVILLLWSWCQIRCAIYIYANHGITGVLYILYPMVIYLLMFCPNIIQAYESSKATHRTTFLKCFKAILLPNKFSTQSPVHICSSNPELIREEVDRLKSSFNDRLKFILFRSLLLAYYSSFIPLCFTQPFVHYDISWTTQHVGIAWLSAFLMLTSHLYSPQFYDILHKSSLHLGKWQKLETRNTLVPCNSWSDSMLYAPGIVVKHAKEYFKAEGIVNSAEPGNQSHLRYYIVFSNPVGGFGTLIGLLVFLVFVQIILLVRSYEWYRLISMSLLIVVNSLTVFRLVRSYYVLKEVYRVEAQLQETNQQNLN</sequence>
<evidence type="ECO:0000256" key="3">
    <source>
        <dbReference type="ARBA" id="ARBA00022692"/>
    </source>
</evidence>
<evidence type="ECO:0000256" key="1">
    <source>
        <dbReference type="ARBA" id="ARBA00004141"/>
    </source>
</evidence>
<reference evidence="8" key="2">
    <citation type="submission" date="2018-11" db="EMBL/GenBank/DDBJ databases">
        <title>Trombidioid mite genomics.</title>
        <authorList>
            <person name="Dong X."/>
        </authorList>
    </citation>
    <scope>NUCLEOTIDE SEQUENCE</scope>
    <source>
        <strain evidence="8">UoL-WK</strain>
    </source>
</reference>
<comment type="subcellular location">
    <subcellularLocation>
        <location evidence="1">Membrane</location>
        <topology evidence="1">Multi-pass membrane protein</topology>
    </subcellularLocation>
</comment>
<evidence type="ECO:0000313" key="8">
    <source>
        <dbReference type="EMBL" id="RWS17171.1"/>
    </source>
</evidence>
<feature type="transmembrane region" description="Helical" evidence="6">
    <location>
        <begin position="396"/>
        <end position="417"/>
    </location>
</feature>
<keyword evidence="3 6" id="KW-0812">Transmembrane</keyword>
<evidence type="ECO:0000313" key="9">
    <source>
        <dbReference type="Proteomes" id="UP000285301"/>
    </source>
</evidence>
<dbReference type="EMBL" id="NCKU01000112">
    <property type="protein sequence ID" value="RWS17170.1"/>
    <property type="molecule type" value="Genomic_DNA"/>
</dbReference>
<comment type="similarity">
    <text evidence="2">Belongs to the TMEM39 family.</text>
</comment>
<dbReference type="EMBL" id="NCKU01000111">
    <property type="protein sequence ID" value="RWS17171.1"/>
    <property type="molecule type" value="Genomic_DNA"/>
</dbReference>
<evidence type="ECO:0000256" key="5">
    <source>
        <dbReference type="ARBA" id="ARBA00023136"/>
    </source>
</evidence>
<feature type="transmembrane region" description="Helical" evidence="6">
    <location>
        <begin position="296"/>
        <end position="317"/>
    </location>
</feature>
<feature type="transmembrane region" description="Helical" evidence="6">
    <location>
        <begin position="62"/>
        <end position="81"/>
    </location>
</feature>
<dbReference type="OrthoDB" id="438179at2759"/>
<keyword evidence="5 6" id="KW-0472">Membrane</keyword>
<feature type="transmembrane region" description="Helical" evidence="6">
    <location>
        <begin position="267"/>
        <end position="290"/>
    </location>
</feature>
<dbReference type="AlphaFoldDB" id="A0A443RPF2"/>
<comment type="caution">
    <text evidence="8">The sequence shown here is derived from an EMBL/GenBank/DDBJ whole genome shotgun (WGS) entry which is preliminary data.</text>
</comment>
<dbReference type="Pfam" id="PF10271">
    <property type="entry name" value="Tmp39"/>
    <property type="match status" value="1"/>
</dbReference>
<keyword evidence="9" id="KW-1185">Reference proteome</keyword>
<feature type="transmembrane region" description="Helical" evidence="6">
    <location>
        <begin position="423"/>
        <end position="444"/>
    </location>
</feature>
<evidence type="ECO:0000256" key="6">
    <source>
        <dbReference type="SAM" id="Phobius"/>
    </source>
</evidence>
<keyword evidence="4 6" id="KW-1133">Transmembrane helix</keyword>
<evidence type="ECO:0000256" key="4">
    <source>
        <dbReference type="ARBA" id="ARBA00022989"/>
    </source>
</evidence>
<dbReference type="GO" id="GO:0016020">
    <property type="term" value="C:membrane"/>
    <property type="evidence" value="ECO:0007669"/>
    <property type="project" value="UniProtKB-SubCell"/>
</dbReference>